<dbReference type="GO" id="GO:0003677">
    <property type="term" value="F:DNA binding"/>
    <property type="evidence" value="ECO:0007669"/>
    <property type="project" value="InterPro"/>
</dbReference>
<evidence type="ECO:0000256" key="1">
    <source>
        <dbReference type="ARBA" id="ARBA00023172"/>
    </source>
</evidence>
<dbReference type="STRING" id="50990.A0A4Y7QNV2"/>
<keyword evidence="1" id="KW-0233">DNA recombination</keyword>
<dbReference type="VEuPathDB" id="FungiDB:BD410DRAFT_682895"/>
<evidence type="ECO:0000313" key="2">
    <source>
        <dbReference type="EMBL" id="TDL28529.1"/>
    </source>
</evidence>
<dbReference type="InterPro" id="IPR011010">
    <property type="entry name" value="DNA_brk_join_enz"/>
</dbReference>
<evidence type="ECO:0008006" key="4">
    <source>
        <dbReference type="Google" id="ProtNLM"/>
    </source>
</evidence>
<accession>A0A4Y7QNV2</accession>
<sequence length="247" mass="28563">LHHFPIEPTPDTLSFFVVYMSHHISPQSVASYLSGISSTLEPHFPLVRQSRLSRIVTRTLAGCKKQFAVGIHRKLPLTIEDIEHACHIFANSTSFDDSLFLAILLTGFFALLRLGELTWPNNPDLQSYRKVTMRHTVFIDDQYYGFTLPYHKADRFFQGNEVRIHNINSTFDPHKIFSNFLNRRDMCFSFRPELWIKFDGSIPTRDWFLRRLHLAFLNNTNISGHSLRAGGATYYAMQGVPDTIIQK</sequence>
<evidence type="ECO:0000313" key="3">
    <source>
        <dbReference type="Proteomes" id="UP000294933"/>
    </source>
</evidence>
<dbReference type="Proteomes" id="UP000294933">
    <property type="component" value="Unassembled WGS sequence"/>
</dbReference>
<dbReference type="PANTHER" id="PTHR34605:SF3">
    <property type="entry name" value="P CELL-TYPE AGGLUTINATION PROTEIN MAP4-LIKE-RELATED"/>
    <property type="match status" value="1"/>
</dbReference>
<dbReference type="PANTHER" id="PTHR34605">
    <property type="entry name" value="PHAGE_INTEGRASE DOMAIN-CONTAINING PROTEIN"/>
    <property type="match status" value="1"/>
</dbReference>
<feature type="non-terminal residue" evidence="2">
    <location>
        <position position="1"/>
    </location>
</feature>
<dbReference type="EMBL" id="ML170157">
    <property type="protein sequence ID" value="TDL28529.1"/>
    <property type="molecule type" value="Genomic_DNA"/>
</dbReference>
<dbReference type="InterPro" id="IPR052925">
    <property type="entry name" value="Phage_Integrase-like_Recomb"/>
</dbReference>
<dbReference type="GO" id="GO:0015074">
    <property type="term" value="P:DNA integration"/>
    <property type="evidence" value="ECO:0007669"/>
    <property type="project" value="InterPro"/>
</dbReference>
<dbReference type="InterPro" id="IPR013762">
    <property type="entry name" value="Integrase-like_cat_sf"/>
</dbReference>
<dbReference type="OrthoDB" id="5598396at2759"/>
<keyword evidence="3" id="KW-1185">Reference proteome</keyword>
<dbReference type="GO" id="GO:0006310">
    <property type="term" value="P:DNA recombination"/>
    <property type="evidence" value="ECO:0007669"/>
    <property type="project" value="UniProtKB-KW"/>
</dbReference>
<dbReference type="Gene3D" id="1.10.443.10">
    <property type="entry name" value="Intergrase catalytic core"/>
    <property type="match status" value="1"/>
</dbReference>
<proteinExistence type="predicted"/>
<dbReference type="SUPFAM" id="SSF56349">
    <property type="entry name" value="DNA breaking-rejoining enzymes"/>
    <property type="match status" value="1"/>
</dbReference>
<name>A0A4Y7QNV2_9AGAM</name>
<gene>
    <name evidence="2" type="ORF">BD410DRAFT_682895</name>
</gene>
<protein>
    <recommendedName>
        <fullName evidence="4">DNA breaking-rejoining enzyme</fullName>
    </recommendedName>
</protein>
<reference evidence="2 3" key="1">
    <citation type="submission" date="2018-06" db="EMBL/GenBank/DDBJ databases">
        <title>A transcriptomic atlas of mushroom development highlights an independent origin of complex multicellularity.</title>
        <authorList>
            <consortium name="DOE Joint Genome Institute"/>
            <person name="Krizsan K."/>
            <person name="Almasi E."/>
            <person name="Merenyi Z."/>
            <person name="Sahu N."/>
            <person name="Viragh M."/>
            <person name="Koszo T."/>
            <person name="Mondo S."/>
            <person name="Kiss B."/>
            <person name="Balint B."/>
            <person name="Kues U."/>
            <person name="Barry K."/>
            <person name="Hegedus J.C."/>
            <person name="Henrissat B."/>
            <person name="Johnson J."/>
            <person name="Lipzen A."/>
            <person name="Ohm R."/>
            <person name="Nagy I."/>
            <person name="Pangilinan J."/>
            <person name="Yan J."/>
            <person name="Xiong Y."/>
            <person name="Grigoriev I.V."/>
            <person name="Hibbett D.S."/>
            <person name="Nagy L.G."/>
        </authorList>
    </citation>
    <scope>NUCLEOTIDE SEQUENCE [LARGE SCALE GENOMIC DNA]</scope>
    <source>
        <strain evidence="2 3">SZMC22713</strain>
    </source>
</reference>
<feature type="non-terminal residue" evidence="2">
    <location>
        <position position="247"/>
    </location>
</feature>
<dbReference type="AlphaFoldDB" id="A0A4Y7QNV2"/>
<organism evidence="2 3">
    <name type="scientific">Rickenella mellea</name>
    <dbReference type="NCBI Taxonomy" id="50990"/>
    <lineage>
        <taxon>Eukaryota</taxon>
        <taxon>Fungi</taxon>
        <taxon>Dikarya</taxon>
        <taxon>Basidiomycota</taxon>
        <taxon>Agaricomycotina</taxon>
        <taxon>Agaricomycetes</taxon>
        <taxon>Hymenochaetales</taxon>
        <taxon>Rickenellaceae</taxon>
        <taxon>Rickenella</taxon>
    </lineage>
</organism>